<keyword evidence="8" id="KW-0472">Membrane</keyword>
<keyword evidence="6" id="KW-0249">Electron transport</keyword>
<comment type="similarity">
    <text evidence="2">Belongs to the complex I LYR family.</text>
</comment>
<evidence type="ECO:0000256" key="7">
    <source>
        <dbReference type="ARBA" id="ARBA00023128"/>
    </source>
</evidence>
<comment type="subcellular location">
    <subcellularLocation>
        <location evidence="1">Mitochondrion inner membrane</location>
        <topology evidence="1">Peripheral membrane protein</topology>
        <orientation evidence="1">Matrix side</orientation>
    </subcellularLocation>
</comment>
<dbReference type="GO" id="GO:0005743">
    <property type="term" value="C:mitochondrial inner membrane"/>
    <property type="evidence" value="ECO:0007669"/>
    <property type="project" value="UniProtKB-SubCell"/>
</dbReference>
<dbReference type="AlphaFoldDB" id="A0AAV0AP04"/>
<keyword evidence="7" id="KW-0496">Mitochondrion</keyword>
<keyword evidence="3" id="KW-0813">Transport</keyword>
<dbReference type="CDD" id="cd20266">
    <property type="entry name" value="Complex1_LYR_NDUFA6_LYRM6"/>
    <property type="match status" value="1"/>
</dbReference>
<gene>
    <name evidence="9" type="ORF">PPACK8108_LOCUS5484</name>
</gene>
<evidence type="ECO:0000313" key="9">
    <source>
        <dbReference type="EMBL" id="CAH7670749.1"/>
    </source>
</evidence>
<reference evidence="9" key="1">
    <citation type="submission" date="2022-06" db="EMBL/GenBank/DDBJ databases">
        <authorList>
            <consortium name="SYNGENTA / RWTH Aachen University"/>
        </authorList>
    </citation>
    <scope>NUCLEOTIDE SEQUENCE</scope>
</reference>
<name>A0AAV0AP04_PHAPC</name>
<accession>A0AAV0AP04</accession>
<evidence type="ECO:0000256" key="8">
    <source>
        <dbReference type="ARBA" id="ARBA00023136"/>
    </source>
</evidence>
<dbReference type="PANTHER" id="PTHR12964">
    <property type="entry name" value="NADH-UBIQUINONE OXIDOREDUCTASE B14 SUBUNIT"/>
    <property type="match status" value="1"/>
</dbReference>
<evidence type="ECO:0000313" key="10">
    <source>
        <dbReference type="Proteomes" id="UP001153365"/>
    </source>
</evidence>
<sequence>MQTRVATTIPSRLARVTTSSPNLDVARFKSRSLYRDWYRAAPEICQLYALDLAYPVLRAKIRQIFNSYAEVRDVQSIDVLIAKSHMEYQEMMNVWKMPTQVMRYFEKEQGPALPKTFMEKFLAGKDGNAVRPGA</sequence>
<dbReference type="PIRSF" id="PIRSF006643">
    <property type="entry name" value="NDUA6"/>
    <property type="match status" value="1"/>
</dbReference>
<dbReference type="PANTHER" id="PTHR12964:SF0">
    <property type="entry name" value="NADH DEHYDROGENASE [UBIQUINONE] 1 ALPHA SUBCOMPLEX SUBUNIT 6"/>
    <property type="match status" value="1"/>
</dbReference>
<dbReference type="InterPro" id="IPR016488">
    <property type="entry name" value="NADH_Ub_cplx-1_asu_su-6"/>
</dbReference>
<dbReference type="EMBL" id="CALTRL010001064">
    <property type="protein sequence ID" value="CAH7670749.1"/>
    <property type="molecule type" value="Genomic_DNA"/>
</dbReference>
<evidence type="ECO:0000256" key="2">
    <source>
        <dbReference type="ARBA" id="ARBA00009508"/>
    </source>
</evidence>
<protein>
    <submittedName>
        <fullName evidence="9">NADH dehydrogenase 1 alpha subcomplex 6</fullName>
    </submittedName>
</protein>
<dbReference type="Proteomes" id="UP001153365">
    <property type="component" value="Unassembled WGS sequence"/>
</dbReference>
<dbReference type="InterPro" id="IPR045299">
    <property type="entry name" value="Complex1_LYR_NDUFA6_LYRM6"/>
</dbReference>
<evidence type="ECO:0000256" key="6">
    <source>
        <dbReference type="ARBA" id="ARBA00022982"/>
    </source>
</evidence>
<comment type="caution">
    <text evidence="9">The sequence shown here is derived from an EMBL/GenBank/DDBJ whole genome shotgun (WGS) entry which is preliminary data.</text>
</comment>
<keyword evidence="4" id="KW-0679">Respiratory chain</keyword>
<keyword evidence="5" id="KW-0999">Mitochondrion inner membrane</keyword>
<evidence type="ECO:0000256" key="3">
    <source>
        <dbReference type="ARBA" id="ARBA00022448"/>
    </source>
</evidence>
<proteinExistence type="inferred from homology"/>
<evidence type="ECO:0000256" key="5">
    <source>
        <dbReference type="ARBA" id="ARBA00022792"/>
    </source>
</evidence>
<dbReference type="GO" id="GO:0006979">
    <property type="term" value="P:response to oxidative stress"/>
    <property type="evidence" value="ECO:0007669"/>
    <property type="project" value="TreeGrafter"/>
</dbReference>
<evidence type="ECO:0000256" key="1">
    <source>
        <dbReference type="ARBA" id="ARBA00004443"/>
    </source>
</evidence>
<organism evidence="9 10">
    <name type="scientific">Phakopsora pachyrhizi</name>
    <name type="common">Asian soybean rust disease fungus</name>
    <dbReference type="NCBI Taxonomy" id="170000"/>
    <lineage>
        <taxon>Eukaryota</taxon>
        <taxon>Fungi</taxon>
        <taxon>Dikarya</taxon>
        <taxon>Basidiomycota</taxon>
        <taxon>Pucciniomycotina</taxon>
        <taxon>Pucciniomycetes</taxon>
        <taxon>Pucciniales</taxon>
        <taxon>Phakopsoraceae</taxon>
        <taxon>Phakopsora</taxon>
    </lineage>
</organism>
<keyword evidence="10" id="KW-1185">Reference proteome</keyword>
<evidence type="ECO:0000256" key="4">
    <source>
        <dbReference type="ARBA" id="ARBA00022660"/>
    </source>
</evidence>
<dbReference type="GO" id="GO:0045271">
    <property type="term" value="C:respiratory chain complex I"/>
    <property type="evidence" value="ECO:0007669"/>
    <property type="project" value="InterPro"/>
</dbReference>